<dbReference type="InterPro" id="IPR036398">
    <property type="entry name" value="CA_dom_sf"/>
</dbReference>
<dbReference type="GO" id="GO:0004089">
    <property type="term" value="F:carbonate dehydratase activity"/>
    <property type="evidence" value="ECO:0007669"/>
    <property type="project" value="InterPro"/>
</dbReference>
<accession>A0A3Q2WTK2</accession>
<dbReference type="STRING" id="8153.ENSHBUP00000029556"/>
<reference evidence="3" key="1">
    <citation type="submission" date="2025-08" db="UniProtKB">
        <authorList>
            <consortium name="Ensembl"/>
        </authorList>
    </citation>
    <scope>IDENTIFICATION</scope>
</reference>
<evidence type="ECO:0000313" key="4">
    <source>
        <dbReference type="Proteomes" id="UP000264840"/>
    </source>
</evidence>
<dbReference type="Proteomes" id="UP000264840">
    <property type="component" value="Unplaced"/>
</dbReference>
<dbReference type="GeneTree" id="ENSGT00940000159282"/>
<name>A0A3Q2WTK2_HAPBU</name>
<dbReference type="SMART" id="SM01057">
    <property type="entry name" value="Carb_anhydrase"/>
    <property type="match status" value="1"/>
</dbReference>
<dbReference type="AlphaFoldDB" id="A0A3Q2WTK2"/>
<dbReference type="PANTHER" id="PTHR18952">
    <property type="entry name" value="CARBONIC ANHYDRASE"/>
    <property type="match status" value="1"/>
</dbReference>
<dbReference type="InterPro" id="IPR001148">
    <property type="entry name" value="CA_dom"/>
</dbReference>
<proteinExistence type="inferred from homology"/>
<dbReference type="Pfam" id="PF00194">
    <property type="entry name" value="Carb_anhydrase"/>
    <property type="match status" value="2"/>
</dbReference>
<evidence type="ECO:0000256" key="1">
    <source>
        <dbReference type="ARBA" id="ARBA00010718"/>
    </source>
</evidence>
<keyword evidence="4" id="KW-1185">Reference proteome</keyword>
<evidence type="ECO:0000259" key="2">
    <source>
        <dbReference type="PROSITE" id="PS51144"/>
    </source>
</evidence>
<dbReference type="Ensembl" id="ENSHBUT00000032505.1">
    <property type="protein sequence ID" value="ENSHBUP00000029556.1"/>
    <property type="gene ID" value="ENSHBUG00000014064.1"/>
</dbReference>
<dbReference type="OMA" id="IRCKMIL"/>
<dbReference type="PROSITE" id="PS51144">
    <property type="entry name" value="ALPHA_CA_2"/>
    <property type="match status" value="1"/>
</dbReference>
<reference evidence="3" key="2">
    <citation type="submission" date="2025-09" db="UniProtKB">
        <authorList>
            <consortium name="Ensembl"/>
        </authorList>
    </citation>
    <scope>IDENTIFICATION</scope>
</reference>
<organism evidence="3 4">
    <name type="scientific">Haplochromis burtoni</name>
    <name type="common">Burton's mouthbrooder</name>
    <name type="synonym">Chromis burtoni</name>
    <dbReference type="NCBI Taxonomy" id="8153"/>
    <lineage>
        <taxon>Eukaryota</taxon>
        <taxon>Metazoa</taxon>
        <taxon>Chordata</taxon>
        <taxon>Craniata</taxon>
        <taxon>Vertebrata</taxon>
        <taxon>Euteleostomi</taxon>
        <taxon>Actinopterygii</taxon>
        <taxon>Neopterygii</taxon>
        <taxon>Teleostei</taxon>
        <taxon>Neoteleostei</taxon>
        <taxon>Acanthomorphata</taxon>
        <taxon>Ovalentaria</taxon>
        <taxon>Cichlomorphae</taxon>
        <taxon>Cichliformes</taxon>
        <taxon>Cichlidae</taxon>
        <taxon>African cichlids</taxon>
        <taxon>Pseudocrenilabrinae</taxon>
        <taxon>Haplochromini</taxon>
        <taxon>Haplochromis</taxon>
    </lineage>
</organism>
<dbReference type="Gene3D" id="3.10.200.10">
    <property type="entry name" value="Alpha carbonic anhydrase"/>
    <property type="match status" value="1"/>
</dbReference>
<dbReference type="PANTHER" id="PTHR18952:SF19">
    <property type="entry name" value="CARBONIC ANHYDRASE 12"/>
    <property type="match status" value="1"/>
</dbReference>
<dbReference type="InterPro" id="IPR023561">
    <property type="entry name" value="Carbonic_anhydrase_a-class"/>
</dbReference>
<feature type="domain" description="Alpha-carbonic anhydrase" evidence="2">
    <location>
        <begin position="1"/>
        <end position="218"/>
    </location>
</feature>
<sequence>EGGPQGQDHWSQHYPYCGGALQSPIDLKSDLLRFDPTLRPIEVQNYNLSPNEQLTLGNNGHSGEYTSTVLSKEYVRRAIRCKMILTYCSFCSQLHLVHYNSDKYPNISTAVDKSDGLAVLGVLLISVLSFRLSDQKVKVPAFNIRALLPTRLDEYYRYDGSLTTPPCYPSVLWTVFRNPITVSRQQLELLLYRYEQRCCMVGLKIHHRPNEHPVCGDV</sequence>
<dbReference type="GO" id="GO:0008270">
    <property type="term" value="F:zinc ion binding"/>
    <property type="evidence" value="ECO:0007669"/>
    <property type="project" value="InterPro"/>
</dbReference>
<dbReference type="SUPFAM" id="SSF51069">
    <property type="entry name" value="Carbonic anhydrase"/>
    <property type="match status" value="1"/>
</dbReference>
<comment type="similarity">
    <text evidence="1">Belongs to the alpha-carbonic anhydrase family.</text>
</comment>
<evidence type="ECO:0000313" key="3">
    <source>
        <dbReference type="Ensembl" id="ENSHBUP00000029556.1"/>
    </source>
</evidence>
<protein>
    <submittedName>
        <fullName evidence="3">Carbonic anhydrase XII</fullName>
    </submittedName>
</protein>
<dbReference type="GO" id="GO:0005886">
    <property type="term" value="C:plasma membrane"/>
    <property type="evidence" value="ECO:0007669"/>
    <property type="project" value="TreeGrafter"/>
</dbReference>